<evidence type="ECO:0000313" key="1">
    <source>
        <dbReference type="EMBL" id="VVV06935.1"/>
    </source>
</evidence>
<sequence>MATITAKYEQAKKDYEYLEAHHGNGLDDFTGGYVADEKYIELLRNPTKKNATNHYESMITAFSQVGYEPKGQPDFDDEGVLDIFRRHCCEDEIMSFWGVDITEQEADEE</sequence>
<dbReference type="AlphaFoldDB" id="A0A5Q4ZYK3"/>
<reference evidence="1" key="1">
    <citation type="submission" date="2019-09" db="EMBL/GenBank/DDBJ databases">
        <authorList>
            <person name="Hjerde E."/>
        </authorList>
    </citation>
    <scope>NUCLEOTIDE SEQUENCE [LARGE SCALE GENOMIC DNA]</scope>
    <source>
        <strain evidence="1">06/09/160</strain>
        <plasmid evidence="1">pAWOD_2</plasmid>
    </source>
</reference>
<protein>
    <submittedName>
        <fullName evidence="1">Uncharacterized protein</fullName>
    </submittedName>
</protein>
<geneLocation type="plasmid" evidence="1">
    <name>pAWOD_2</name>
</geneLocation>
<organism evidence="1">
    <name type="scientific">Aliivibrio wodanis</name>
    <dbReference type="NCBI Taxonomy" id="80852"/>
    <lineage>
        <taxon>Bacteria</taxon>
        <taxon>Pseudomonadati</taxon>
        <taxon>Pseudomonadota</taxon>
        <taxon>Gammaproteobacteria</taxon>
        <taxon>Vibrionales</taxon>
        <taxon>Vibrionaceae</taxon>
        <taxon>Aliivibrio</taxon>
    </lineage>
</organism>
<dbReference type="RefSeq" id="WP_192957840.1">
    <property type="nucleotide sequence ID" value="NZ_LR721753.1"/>
</dbReference>
<keyword evidence="1" id="KW-0614">Plasmid</keyword>
<name>A0A5Q4ZYK3_9GAMM</name>
<dbReference type="EMBL" id="LR721753">
    <property type="protein sequence ID" value="VVV06935.1"/>
    <property type="molecule type" value="Genomic_DNA"/>
</dbReference>
<gene>
    <name evidence="1" type="ORF">AW0309160_04429</name>
</gene>
<accession>A0A5Q4ZYK3</accession>
<proteinExistence type="predicted"/>